<organism evidence="1 2">
    <name type="scientific">Aeromonas phage PS1</name>
    <dbReference type="NCBI Taxonomy" id="2591406"/>
    <lineage>
        <taxon>Viruses</taxon>
        <taxon>Duplodnaviria</taxon>
        <taxon>Heunggongvirae</taxon>
        <taxon>Uroviricota</taxon>
        <taxon>Caudoviricetes</taxon>
        <taxon>Chimalliviridae</taxon>
        <taxon>Ferozepurvirus</taxon>
        <taxon>Ferozepurvirus PS1</taxon>
    </lineage>
</organism>
<dbReference type="Proteomes" id="UP000317703">
    <property type="component" value="Segment"/>
</dbReference>
<keyword evidence="2" id="KW-1185">Reference proteome</keyword>
<name>A0A514TUI0_9CAUD</name>
<evidence type="ECO:0000313" key="1">
    <source>
        <dbReference type="EMBL" id="QDJ96676.1"/>
    </source>
</evidence>
<sequence length="769" mass="83613">MSSNKPFPSSDLDVFKENSLILDNFVNSQENEHPDRFARKRPTITGIIKEAFNVRTDISNMNETLIGQSRWDAVPKNTSLALGGDNGALNKQAQALFNRTELLKTHAREALRRTYLEAGLNLVEGSFEAGGTLVKANDVLLQERTGRVFSGPVGVVAAGTDPASGEFVDRSSVLLRDMSQKIFSTTAAVISAAATLKIGDLVSTAGHTTVGVGAADYVVSTDIARPFLDISLGDGRIAKMLIKEYIDPASCGVDTTGVQPASLALAEISKHGSISWIGSLYIDQEFIFAAGNDLIGQGQHKSKLLFKNSGVGKGIVKSTRSRFYNFGVTLKDFLAPFDGQMITVSVQYDYYIYGTVPRESTGYDRLVLDHSSDIYAVSTGGTSPSGASTGRFLVLDTGDINGIPIPPLATQLGIYKSRFDNCTAIGFYCPLTLLSRTDRANQGAPWMHSNRFAGWVTKNNVVEFEALIQTVTPRAGSFTDNKIEDWVTQPYKNSQRIATMEGAGFKFVDCFFWDQHLYPDQSKLIVLRKSATGDTNWIERNSFYNDHRPSLEFVRCPITRNKISVENMTTNLWPAVIKITDKFGNGDCVGDIPILSNITTGTNISRFMAVNFTTPQTVGAVAQCTFKIKSKWPLATDPFRGAIYAIDIAINVKLTATGFEVKTHLLTPYTGIKTGIDIYADNPRLVNGEYMLDIVASQNSVAAPFPSIRLNDSPLQNGDWQLSNSYGIILPIPSGHGATTLSDAAVKIVDTLDLIAANTVISKTTAISI</sequence>
<accession>A0A514TUI0</accession>
<reference evidence="1" key="1">
    <citation type="submission" date="2019-06" db="EMBL/GenBank/DDBJ databases">
        <title>Complete genome sequence of Aeromonas hydrophila bacteriophage PS1.</title>
        <authorList>
            <person name="Rai S."/>
            <person name="Tyagi A."/>
            <person name="Kumar N."/>
            <person name="Singh N."/>
        </authorList>
    </citation>
    <scope>NUCLEOTIDE SEQUENCE [LARGE SCALE GENOMIC DNA]</scope>
</reference>
<proteinExistence type="predicted"/>
<protein>
    <submittedName>
        <fullName evidence="1">Uncharacterized protein</fullName>
    </submittedName>
</protein>
<dbReference type="EMBL" id="MN032614">
    <property type="protein sequence ID" value="QDJ96676.1"/>
    <property type="molecule type" value="Genomic_DNA"/>
</dbReference>
<gene>
    <name evidence="1" type="ORF">PS1_0165</name>
</gene>
<evidence type="ECO:0000313" key="2">
    <source>
        <dbReference type="Proteomes" id="UP000317703"/>
    </source>
</evidence>